<accession>A0AAD3CHU9</accession>
<name>A0AAD3CHU9_9STRA</name>
<comment type="caution">
    <text evidence="2">The sequence shown here is derived from an EMBL/GenBank/DDBJ whole genome shotgun (WGS) entry which is preliminary data.</text>
</comment>
<dbReference type="EMBL" id="BLLK01000020">
    <property type="protein sequence ID" value="GFH44895.1"/>
    <property type="molecule type" value="Genomic_DNA"/>
</dbReference>
<dbReference type="AlphaFoldDB" id="A0AAD3CHU9"/>
<gene>
    <name evidence="2" type="ORF">CTEN210_01369</name>
</gene>
<keyword evidence="3" id="KW-1185">Reference proteome</keyword>
<sequence length="425" mass="47318">MVFGNLICCRSKASKPQDNIDSTGHTDNTLFDSFTQPCQSTGTLIESILPLVLPIVRKAVNTQLIKDKSVLYNEELVEEMPSRASSIPLPIGEIQVNIDNVFVMNYQSVQEDMEKYPKFAWPEKDNLKEYMKNVDGKGRESLVVDMVGLDMKLPLASGIEIQFPVDLPFSKNAHVEIGSGGKVTHPFVKMDIPRLRIWFIAKTKMLYVAIMEKPKLTPCLHVNLDRGNGDFMNIVLQEEGALDDIVETIMAGFGPYNYDDGEEDIKNGNGESSTNKTYEDDKKDSWVGKAVGKAISKLILTQFPGRNNAPISVPLAETIDATVNGMMGVPRPVNEIEAHMELLKKELELAKELESKKQSEKELDIQSKSTFRSDNRTNSKQDLTNKEENNEDSYNAIGDEAPEIDNQVFQAGATSIKGSGGLWCF</sequence>
<dbReference type="Proteomes" id="UP001054902">
    <property type="component" value="Unassembled WGS sequence"/>
</dbReference>
<protein>
    <submittedName>
        <fullName evidence="2">Uncharacterized protein</fullName>
    </submittedName>
</protein>
<feature type="compositionally biased region" description="Basic and acidic residues" evidence="1">
    <location>
        <begin position="354"/>
        <end position="388"/>
    </location>
</feature>
<feature type="region of interest" description="Disordered" evidence="1">
    <location>
        <begin position="354"/>
        <end position="397"/>
    </location>
</feature>
<organism evidence="2 3">
    <name type="scientific">Chaetoceros tenuissimus</name>
    <dbReference type="NCBI Taxonomy" id="426638"/>
    <lineage>
        <taxon>Eukaryota</taxon>
        <taxon>Sar</taxon>
        <taxon>Stramenopiles</taxon>
        <taxon>Ochrophyta</taxon>
        <taxon>Bacillariophyta</taxon>
        <taxon>Coscinodiscophyceae</taxon>
        <taxon>Chaetocerotophycidae</taxon>
        <taxon>Chaetocerotales</taxon>
        <taxon>Chaetocerotaceae</taxon>
        <taxon>Chaetoceros</taxon>
    </lineage>
</organism>
<evidence type="ECO:0000256" key="1">
    <source>
        <dbReference type="SAM" id="MobiDB-lite"/>
    </source>
</evidence>
<evidence type="ECO:0000313" key="2">
    <source>
        <dbReference type="EMBL" id="GFH44895.1"/>
    </source>
</evidence>
<evidence type="ECO:0000313" key="3">
    <source>
        <dbReference type="Proteomes" id="UP001054902"/>
    </source>
</evidence>
<reference evidence="2 3" key="1">
    <citation type="journal article" date="2021" name="Sci. Rep.">
        <title>The genome of the diatom Chaetoceros tenuissimus carries an ancient integrated fragment of an extant virus.</title>
        <authorList>
            <person name="Hongo Y."/>
            <person name="Kimura K."/>
            <person name="Takaki Y."/>
            <person name="Yoshida Y."/>
            <person name="Baba S."/>
            <person name="Kobayashi G."/>
            <person name="Nagasaki K."/>
            <person name="Hano T."/>
            <person name="Tomaru Y."/>
        </authorList>
    </citation>
    <scope>NUCLEOTIDE SEQUENCE [LARGE SCALE GENOMIC DNA]</scope>
    <source>
        <strain evidence="2 3">NIES-3715</strain>
    </source>
</reference>
<proteinExistence type="predicted"/>